<dbReference type="Proteomes" id="UP000184476">
    <property type="component" value="Unassembled WGS sequence"/>
</dbReference>
<feature type="domain" description="HTH deoR-type" evidence="3">
    <location>
        <begin position="3"/>
        <end position="58"/>
    </location>
</feature>
<dbReference type="PROSITE" id="PS51000">
    <property type="entry name" value="HTH_DEOR_2"/>
    <property type="match status" value="1"/>
</dbReference>
<evidence type="ECO:0000259" key="3">
    <source>
        <dbReference type="PROSITE" id="PS51000"/>
    </source>
</evidence>
<dbReference type="Pfam" id="PF08220">
    <property type="entry name" value="HTH_DeoR"/>
    <property type="match status" value="1"/>
</dbReference>
<dbReference type="InterPro" id="IPR036390">
    <property type="entry name" value="WH_DNA-bd_sf"/>
</dbReference>
<proteinExistence type="predicted"/>
<dbReference type="OrthoDB" id="9798651at2"/>
<dbReference type="InterPro" id="IPR014036">
    <property type="entry name" value="DeoR-like_C"/>
</dbReference>
<dbReference type="AlphaFoldDB" id="A0A1M4V609"/>
<dbReference type="STRING" id="112248.SAMN05444392_102188"/>
<accession>A0A1M4V609</accession>
<dbReference type="RefSeq" id="WP_073153427.1">
    <property type="nucleotide sequence ID" value="NZ_FQVL01000002.1"/>
</dbReference>
<protein>
    <submittedName>
        <fullName evidence="4">Transcriptional regulator, DeoR family</fullName>
    </submittedName>
</protein>
<evidence type="ECO:0000313" key="5">
    <source>
        <dbReference type="Proteomes" id="UP000184476"/>
    </source>
</evidence>
<dbReference type="InterPro" id="IPR001034">
    <property type="entry name" value="DeoR_HTH"/>
</dbReference>
<dbReference type="SMART" id="SM00420">
    <property type="entry name" value="HTH_DEOR"/>
    <property type="match status" value="1"/>
</dbReference>
<name>A0A1M4V609_9BACL</name>
<keyword evidence="1" id="KW-0805">Transcription regulation</keyword>
<organism evidence="4 5">
    <name type="scientific">Seinonella peptonophila</name>
    <dbReference type="NCBI Taxonomy" id="112248"/>
    <lineage>
        <taxon>Bacteria</taxon>
        <taxon>Bacillati</taxon>
        <taxon>Bacillota</taxon>
        <taxon>Bacilli</taxon>
        <taxon>Bacillales</taxon>
        <taxon>Thermoactinomycetaceae</taxon>
        <taxon>Seinonella</taxon>
    </lineage>
</organism>
<dbReference type="SMART" id="SM01134">
    <property type="entry name" value="DeoRC"/>
    <property type="match status" value="1"/>
</dbReference>
<dbReference type="Gene3D" id="1.10.10.10">
    <property type="entry name" value="Winged helix-like DNA-binding domain superfamily/Winged helix DNA-binding domain"/>
    <property type="match status" value="1"/>
</dbReference>
<sequence length="257" mass="28765">MLPAERQEKIVQHVNAHGFVSISELIEMFHVSKPTIMRDLIKLEDLSLIVRTYGGASSLHKGTRFEPKHILKEIHATEQKERIASLAFDEFIHPGETILLDSGTTTLMLAKRLVAMDNLTVITNDIKIAMLLSDNENIELVVLGGQRRKSVYSLTGPITENILQNLNVDKTFLGMDAVDMTKGMTNSNIEETRLKRMMIEAAGQTILLADSSKLDKVAFSKIADLDVLDVMITDDEQLDQQHVQMIQNLGIDLRIST</sequence>
<evidence type="ECO:0000313" key="4">
    <source>
        <dbReference type="EMBL" id="SHE64369.1"/>
    </source>
</evidence>
<keyword evidence="2" id="KW-0804">Transcription</keyword>
<evidence type="ECO:0000256" key="2">
    <source>
        <dbReference type="ARBA" id="ARBA00023163"/>
    </source>
</evidence>
<gene>
    <name evidence="4" type="ORF">SAMN05444392_102188</name>
</gene>
<dbReference type="Gene3D" id="3.40.50.1360">
    <property type="match status" value="1"/>
</dbReference>
<dbReference type="EMBL" id="FQVL01000002">
    <property type="protein sequence ID" value="SHE64369.1"/>
    <property type="molecule type" value="Genomic_DNA"/>
</dbReference>
<dbReference type="InterPro" id="IPR036388">
    <property type="entry name" value="WH-like_DNA-bd_sf"/>
</dbReference>
<dbReference type="Pfam" id="PF00455">
    <property type="entry name" value="DeoRC"/>
    <property type="match status" value="1"/>
</dbReference>
<dbReference type="PANTHER" id="PTHR30363:SF44">
    <property type="entry name" value="AGA OPERON TRANSCRIPTIONAL REPRESSOR-RELATED"/>
    <property type="match status" value="1"/>
</dbReference>
<dbReference type="PRINTS" id="PR00037">
    <property type="entry name" value="HTHLACR"/>
</dbReference>
<reference evidence="4 5" key="1">
    <citation type="submission" date="2016-11" db="EMBL/GenBank/DDBJ databases">
        <authorList>
            <person name="Jaros S."/>
            <person name="Januszkiewicz K."/>
            <person name="Wedrychowicz H."/>
        </authorList>
    </citation>
    <scope>NUCLEOTIDE SEQUENCE [LARGE SCALE GENOMIC DNA]</scope>
    <source>
        <strain evidence="4 5">DSM 44666</strain>
    </source>
</reference>
<dbReference type="SUPFAM" id="SSF46785">
    <property type="entry name" value="Winged helix' DNA-binding domain"/>
    <property type="match status" value="1"/>
</dbReference>
<dbReference type="InterPro" id="IPR037171">
    <property type="entry name" value="NagB/RpiA_transferase-like"/>
</dbReference>
<dbReference type="GO" id="GO:0003700">
    <property type="term" value="F:DNA-binding transcription factor activity"/>
    <property type="evidence" value="ECO:0007669"/>
    <property type="project" value="InterPro"/>
</dbReference>
<dbReference type="PANTHER" id="PTHR30363">
    <property type="entry name" value="HTH-TYPE TRANSCRIPTIONAL REGULATOR SRLR-RELATED"/>
    <property type="match status" value="1"/>
</dbReference>
<keyword evidence="5" id="KW-1185">Reference proteome</keyword>
<dbReference type="SUPFAM" id="SSF100950">
    <property type="entry name" value="NagB/RpiA/CoA transferase-like"/>
    <property type="match status" value="1"/>
</dbReference>
<evidence type="ECO:0000256" key="1">
    <source>
        <dbReference type="ARBA" id="ARBA00023015"/>
    </source>
</evidence>
<dbReference type="InterPro" id="IPR050313">
    <property type="entry name" value="Carb_Metab_HTH_regulators"/>
</dbReference>